<protein>
    <submittedName>
        <fullName evidence="1">Uncharacterized protein</fullName>
    </submittedName>
</protein>
<evidence type="ECO:0000313" key="2">
    <source>
        <dbReference type="Proteomes" id="UP000238479"/>
    </source>
</evidence>
<organism evidence="1 2">
    <name type="scientific">Rosa chinensis</name>
    <name type="common">China rose</name>
    <dbReference type="NCBI Taxonomy" id="74649"/>
    <lineage>
        <taxon>Eukaryota</taxon>
        <taxon>Viridiplantae</taxon>
        <taxon>Streptophyta</taxon>
        <taxon>Embryophyta</taxon>
        <taxon>Tracheophyta</taxon>
        <taxon>Spermatophyta</taxon>
        <taxon>Magnoliopsida</taxon>
        <taxon>eudicotyledons</taxon>
        <taxon>Gunneridae</taxon>
        <taxon>Pentapetalae</taxon>
        <taxon>rosids</taxon>
        <taxon>fabids</taxon>
        <taxon>Rosales</taxon>
        <taxon>Rosaceae</taxon>
        <taxon>Rosoideae</taxon>
        <taxon>Rosoideae incertae sedis</taxon>
        <taxon>Rosa</taxon>
    </lineage>
</organism>
<accession>A0A2P6S6A4</accession>
<sequence length="94" mass="10465">MTVKIELGFSVIPKKSIWGFRFLGDLGVSVKSNWGFRSLGDLGITVKIKLGFSVNPQEIELRFSVSSGRFGDSAMELGFGVWEIGDFWEIELGF</sequence>
<gene>
    <name evidence="1" type="ORF">RchiOBHm_Chr2g0174961</name>
</gene>
<comment type="caution">
    <text evidence="1">The sequence shown here is derived from an EMBL/GenBank/DDBJ whole genome shotgun (WGS) entry which is preliminary data.</text>
</comment>
<dbReference type="AlphaFoldDB" id="A0A2P6S6A4"/>
<reference evidence="1 2" key="1">
    <citation type="journal article" date="2018" name="Nat. Genet.">
        <title>The Rosa genome provides new insights in the design of modern roses.</title>
        <authorList>
            <person name="Bendahmane M."/>
        </authorList>
    </citation>
    <scope>NUCLEOTIDE SEQUENCE [LARGE SCALE GENOMIC DNA]</scope>
    <source>
        <strain evidence="2">cv. Old Blush</strain>
    </source>
</reference>
<dbReference type="EMBL" id="PDCK01000040">
    <property type="protein sequence ID" value="PRQ54207.1"/>
    <property type="molecule type" value="Genomic_DNA"/>
</dbReference>
<keyword evidence="2" id="KW-1185">Reference proteome</keyword>
<proteinExistence type="predicted"/>
<dbReference type="Gramene" id="PRQ54207">
    <property type="protein sequence ID" value="PRQ54207"/>
    <property type="gene ID" value="RchiOBHm_Chr2g0174961"/>
</dbReference>
<name>A0A2P6S6A4_ROSCH</name>
<evidence type="ECO:0000313" key="1">
    <source>
        <dbReference type="EMBL" id="PRQ54207.1"/>
    </source>
</evidence>
<dbReference type="Proteomes" id="UP000238479">
    <property type="component" value="Chromosome 2"/>
</dbReference>